<evidence type="ECO:0000313" key="2">
    <source>
        <dbReference type="EMBL" id="RHC54534.1"/>
    </source>
</evidence>
<reference evidence="2 3" key="1">
    <citation type="submission" date="2018-08" db="EMBL/GenBank/DDBJ databases">
        <title>A genome reference for cultivated species of the human gut microbiota.</title>
        <authorList>
            <person name="Zou Y."/>
            <person name="Xue W."/>
            <person name="Luo G."/>
        </authorList>
    </citation>
    <scope>NUCLEOTIDE SEQUENCE [LARGE SCALE GENOMIC DNA]</scope>
    <source>
        <strain evidence="2 3">AM35-14</strain>
    </source>
</reference>
<keyword evidence="1" id="KW-0472">Membrane</keyword>
<protein>
    <submittedName>
        <fullName evidence="2">Uncharacterized protein</fullName>
    </submittedName>
</protein>
<accession>A0A414ASQ8</accession>
<proteinExistence type="predicted"/>
<evidence type="ECO:0000256" key="1">
    <source>
        <dbReference type="SAM" id="Phobius"/>
    </source>
</evidence>
<keyword evidence="1" id="KW-1133">Transmembrane helix</keyword>
<dbReference type="EMBL" id="QSHZ01000021">
    <property type="protein sequence ID" value="RHC54534.1"/>
    <property type="molecule type" value="Genomic_DNA"/>
</dbReference>
<feature type="transmembrane region" description="Helical" evidence="1">
    <location>
        <begin position="12"/>
        <end position="30"/>
    </location>
</feature>
<sequence>MRRNGIYADGAGVGYIVYFITISHCIQYVFTQAQVVIHSCPRLHTEAGHMAAVHALRRYGRFGLCMVYYMRAEDRAQEKDEMPR</sequence>
<gene>
    <name evidence="2" type="ORF">DW839_19110</name>
</gene>
<keyword evidence="1" id="KW-0812">Transmembrane</keyword>
<comment type="caution">
    <text evidence="2">The sequence shown here is derived from an EMBL/GenBank/DDBJ whole genome shotgun (WGS) entry which is preliminary data.</text>
</comment>
<organism evidence="2 3">
    <name type="scientific">Enterocloster bolteae</name>
    <dbReference type="NCBI Taxonomy" id="208479"/>
    <lineage>
        <taxon>Bacteria</taxon>
        <taxon>Bacillati</taxon>
        <taxon>Bacillota</taxon>
        <taxon>Clostridia</taxon>
        <taxon>Lachnospirales</taxon>
        <taxon>Lachnospiraceae</taxon>
        <taxon>Enterocloster</taxon>
    </lineage>
</organism>
<name>A0A414ASQ8_9FIRM</name>
<dbReference type="Proteomes" id="UP000283975">
    <property type="component" value="Unassembled WGS sequence"/>
</dbReference>
<dbReference type="AlphaFoldDB" id="A0A414ASQ8"/>
<evidence type="ECO:0000313" key="3">
    <source>
        <dbReference type="Proteomes" id="UP000283975"/>
    </source>
</evidence>